<feature type="region of interest" description="Disordered" evidence="1">
    <location>
        <begin position="493"/>
        <end position="519"/>
    </location>
</feature>
<gene>
    <name evidence="2" type="ORF">CDD81_5671</name>
</gene>
<dbReference type="SUPFAM" id="SSF50978">
    <property type="entry name" value="WD40 repeat-like"/>
    <property type="match status" value="1"/>
</dbReference>
<proteinExistence type="predicted"/>
<dbReference type="Gene3D" id="2.130.10.10">
    <property type="entry name" value="YVTN repeat-like/Quinoprotein amine dehydrogenase"/>
    <property type="match status" value="1"/>
</dbReference>
<dbReference type="GO" id="GO:1990811">
    <property type="term" value="C:MWP complex"/>
    <property type="evidence" value="ECO:0007669"/>
    <property type="project" value="TreeGrafter"/>
</dbReference>
<dbReference type="Proteomes" id="UP000226192">
    <property type="component" value="Unassembled WGS sequence"/>
</dbReference>
<name>A0A2C5X9V9_9HYPO</name>
<dbReference type="InterPro" id="IPR015943">
    <property type="entry name" value="WD40/YVTN_repeat-like_dom_sf"/>
</dbReference>
<sequence>MHASPSFASSAHCKASPDGRLVAILDAEALVIRSTETLQLVSHVDVPVELRREPVCSFLWAPSSTKILVSTATQIYLFSAADKSVHAKVGNPAGGKPSAISFGATDRQIILWCPFGLRLFIIDVSTSSTVSVSNPKFHHASCMARGFAIRPESGHIALVTRTDGKDFVSIHDAETGQLQRAWQPPTLDAQGLFWTANGQWLVLWDTRAQGYQLVLYTPDGQHFRTLKAPPSISSSATLGSSLVELETGIKTCQSSPNGELCAVIYSSKSTVIYNTQSWHQVVQLLHPSVIDTRQSVQVWQEQQLLDAEDKTCSRSFVQSTQMIAPPSISRDSGGSVQSSPASALVAFDASSTLLATRLEDSPGTLWIWHVATGKLSAVLICHSSAVFSWHPQIGELLLATCQEGAQAGSSVVWEPLSLQGPQVVSLPNIKAMSTATGQPQVTWMGTQSDHGQLLFSDTKHYLLVSMADDEADQWHQDYDADEGHEASRLVLDASDDDTSALDDTFSFRSEMPRSGGNES</sequence>
<dbReference type="GO" id="GO:0005815">
    <property type="term" value="C:microtubule organizing center"/>
    <property type="evidence" value="ECO:0007669"/>
    <property type="project" value="TreeGrafter"/>
</dbReference>
<evidence type="ECO:0000313" key="3">
    <source>
        <dbReference type="Proteomes" id="UP000226192"/>
    </source>
</evidence>
<dbReference type="PANTHER" id="PTHR16220">
    <property type="entry name" value="WD REPEAT PROTEIN 8-RELATED"/>
    <property type="match status" value="1"/>
</dbReference>
<reference evidence="2 3" key="1">
    <citation type="submission" date="2017-06" db="EMBL/GenBank/DDBJ databases">
        <title>Ant-infecting Ophiocordyceps genomes reveal a high diversity of potential behavioral manipulation genes and a possible major role for enterotoxins.</title>
        <authorList>
            <person name="De Bekker C."/>
            <person name="Evans H.C."/>
            <person name="Brachmann A."/>
            <person name="Hughes D.P."/>
        </authorList>
    </citation>
    <scope>NUCLEOTIDE SEQUENCE [LARGE SCALE GENOMIC DNA]</scope>
    <source>
        <strain evidence="2 3">Map64</strain>
    </source>
</reference>
<protein>
    <submittedName>
        <fullName evidence="2">Uncharacterized protein</fullName>
    </submittedName>
</protein>
<evidence type="ECO:0000313" key="2">
    <source>
        <dbReference type="EMBL" id="PHH63579.1"/>
    </source>
</evidence>
<keyword evidence="3" id="KW-1185">Reference proteome</keyword>
<dbReference type="AlphaFoldDB" id="A0A2C5X9V9"/>
<dbReference type="PANTHER" id="PTHR16220:SF0">
    <property type="entry name" value="WD REPEAT-CONTAINING PROTEIN WRAP73"/>
    <property type="match status" value="1"/>
</dbReference>
<comment type="caution">
    <text evidence="2">The sequence shown here is derived from an EMBL/GenBank/DDBJ whole genome shotgun (WGS) entry which is preliminary data.</text>
</comment>
<dbReference type="InterPro" id="IPR011042">
    <property type="entry name" value="6-blade_b-propeller_TolB-like"/>
</dbReference>
<dbReference type="Gene3D" id="2.120.10.30">
    <property type="entry name" value="TolB, C-terminal domain"/>
    <property type="match status" value="1"/>
</dbReference>
<organism evidence="2 3">
    <name type="scientific">Ophiocordyceps australis</name>
    <dbReference type="NCBI Taxonomy" id="1399860"/>
    <lineage>
        <taxon>Eukaryota</taxon>
        <taxon>Fungi</taxon>
        <taxon>Dikarya</taxon>
        <taxon>Ascomycota</taxon>
        <taxon>Pezizomycotina</taxon>
        <taxon>Sordariomycetes</taxon>
        <taxon>Hypocreomycetidae</taxon>
        <taxon>Hypocreales</taxon>
        <taxon>Ophiocordycipitaceae</taxon>
        <taxon>Ophiocordyceps</taxon>
    </lineage>
</organism>
<dbReference type="GO" id="GO:1990810">
    <property type="term" value="P:microtubule anchoring at mitotic spindle pole body"/>
    <property type="evidence" value="ECO:0007669"/>
    <property type="project" value="TreeGrafter"/>
</dbReference>
<dbReference type="InterPro" id="IPR052778">
    <property type="entry name" value="Centrosome-WD_assoc"/>
</dbReference>
<dbReference type="EMBL" id="NJET01000046">
    <property type="protein sequence ID" value="PHH63579.1"/>
    <property type="molecule type" value="Genomic_DNA"/>
</dbReference>
<evidence type="ECO:0000256" key="1">
    <source>
        <dbReference type="SAM" id="MobiDB-lite"/>
    </source>
</evidence>
<dbReference type="OrthoDB" id="308690at2759"/>
<accession>A0A2C5X9V9</accession>
<dbReference type="STRING" id="1399860.A0A2C5X9V9"/>
<dbReference type="InterPro" id="IPR036322">
    <property type="entry name" value="WD40_repeat_dom_sf"/>
</dbReference>